<dbReference type="RefSeq" id="WP_336822646.1">
    <property type="nucleotide sequence ID" value="NZ_JBHTLT010000013.1"/>
</dbReference>
<dbReference type="Proteomes" id="UP001597231">
    <property type="component" value="Unassembled WGS sequence"/>
</dbReference>
<keyword evidence="2" id="KW-1185">Reference proteome</keyword>
<comment type="caution">
    <text evidence="1">The sequence shown here is derived from an EMBL/GenBank/DDBJ whole genome shotgun (WGS) entry which is preliminary data.</text>
</comment>
<evidence type="ECO:0000313" key="2">
    <source>
        <dbReference type="Proteomes" id="UP001597231"/>
    </source>
</evidence>
<dbReference type="EMBL" id="JBHTLT010000013">
    <property type="protein sequence ID" value="MFD1203907.1"/>
    <property type="molecule type" value="Genomic_DNA"/>
</dbReference>
<protein>
    <recommendedName>
        <fullName evidence="3">Resolvase HTH domain-containing protein</fullName>
    </recommendedName>
</protein>
<name>A0ABW3TX56_9BACL</name>
<accession>A0ABW3TX56</accession>
<evidence type="ECO:0008006" key="3">
    <source>
        <dbReference type="Google" id="ProtNLM"/>
    </source>
</evidence>
<proteinExistence type="predicted"/>
<gene>
    <name evidence="1" type="ORF">ACFQ38_02015</name>
</gene>
<sequence>MDLALILLIIGIILVILSFFFDRSPKNEEDIENISISLHQEMHQLKKRLKTVEEELLIGVPTVGHTKKTKAKPIHEIIVNQILSLHAQGYSISEIAKRSSLPETDVVDVLKSRGVFV</sequence>
<dbReference type="Gene3D" id="1.10.10.60">
    <property type="entry name" value="Homeodomain-like"/>
    <property type="match status" value="1"/>
</dbReference>
<evidence type="ECO:0000313" key="1">
    <source>
        <dbReference type="EMBL" id="MFD1203907.1"/>
    </source>
</evidence>
<organism evidence="1 2">
    <name type="scientific">Sporosarcina contaminans</name>
    <dbReference type="NCBI Taxonomy" id="633403"/>
    <lineage>
        <taxon>Bacteria</taxon>
        <taxon>Bacillati</taxon>
        <taxon>Bacillota</taxon>
        <taxon>Bacilli</taxon>
        <taxon>Bacillales</taxon>
        <taxon>Caryophanaceae</taxon>
        <taxon>Sporosarcina</taxon>
    </lineage>
</organism>
<reference evidence="2" key="1">
    <citation type="journal article" date="2019" name="Int. J. Syst. Evol. Microbiol.">
        <title>The Global Catalogue of Microorganisms (GCM) 10K type strain sequencing project: providing services to taxonomists for standard genome sequencing and annotation.</title>
        <authorList>
            <consortium name="The Broad Institute Genomics Platform"/>
            <consortium name="The Broad Institute Genome Sequencing Center for Infectious Disease"/>
            <person name="Wu L."/>
            <person name="Ma J."/>
        </authorList>
    </citation>
    <scope>NUCLEOTIDE SEQUENCE [LARGE SCALE GENOMIC DNA]</scope>
    <source>
        <strain evidence="2">CCUG 53915</strain>
    </source>
</reference>